<organism evidence="2 4">
    <name type="scientific">Citrobacter braakii</name>
    <dbReference type="NCBI Taxonomy" id="57706"/>
    <lineage>
        <taxon>Bacteria</taxon>
        <taxon>Pseudomonadati</taxon>
        <taxon>Pseudomonadota</taxon>
        <taxon>Gammaproteobacteria</taxon>
        <taxon>Enterobacterales</taxon>
        <taxon>Enterobacteriaceae</taxon>
        <taxon>Citrobacter</taxon>
        <taxon>Citrobacter freundii complex</taxon>
    </lineage>
</organism>
<sequence length="125" mass="14790">MSKFTTPAALEMFDDYRWRLFEPFEFWLTDNSDDVIHVPAEYVTDLASISRLLWSVFPPHGRYAKAAIIHDWMYENGLRTKRAADRIFLDGMVVLGVPHWRRLMMYCAVRLFGRGNYELAHQKTM</sequence>
<dbReference type="Proteomes" id="UP000586346">
    <property type="component" value="Unassembled WGS sequence"/>
</dbReference>
<evidence type="ECO:0000313" key="4">
    <source>
        <dbReference type="Proteomes" id="UP000605024"/>
    </source>
</evidence>
<name>A0A7X1EP56_CITBR</name>
<dbReference type="EMBL" id="JACXSK010000007">
    <property type="protein sequence ID" value="MBD3123856.1"/>
    <property type="molecule type" value="Genomic_DNA"/>
</dbReference>
<dbReference type="Pfam" id="PF07087">
    <property type="entry name" value="DUF1353"/>
    <property type="match status" value="1"/>
</dbReference>
<dbReference type="Proteomes" id="UP000605024">
    <property type="component" value="Unassembled WGS sequence"/>
</dbReference>
<dbReference type="RefSeq" id="WP_170973724.1">
    <property type="nucleotide sequence ID" value="NZ_CBDITX010000004.1"/>
</dbReference>
<protein>
    <submittedName>
        <fullName evidence="2">DUF1353 domain-containing protein</fullName>
    </submittedName>
</protein>
<evidence type="ECO:0000313" key="1">
    <source>
        <dbReference type="EMBL" id="MBC2647150.1"/>
    </source>
</evidence>
<reference evidence="1 3" key="1">
    <citation type="submission" date="2020-08" db="EMBL/GenBank/DDBJ databases">
        <title>Emergence and comparative genomics analysis of Citrobacter in Fennec fox imported from North Africa to China.</title>
        <authorList>
            <person name="Zheng B."/>
        </authorList>
    </citation>
    <scope>NUCLEOTIDE SEQUENCE [LARGE SCALE GENOMIC DNA]</scope>
    <source>
        <strain evidence="1 3">FF371</strain>
    </source>
</reference>
<dbReference type="AlphaFoldDB" id="A0A7X1EP56"/>
<evidence type="ECO:0000313" key="2">
    <source>
        <dbReference type="EMBL" id="MBD3123856.1"/>
    </source>
</evidence>
<keyword evidence="3" id="KW-1185">Reference proteome</keyword>
<gene>
    <name evidence="1" type="ORF">H6P72_11040</name>
    <name evidence="2" type="ORF">ID160_14345</name>
</gene>
<accession>A0A7X1EP56</accession>
<dbReference type="InterPro" id="IPR010767">
    <property type="entry name" value="Phage_CGC-2007_Cje0229"/>
</dbReference>
<dbReference type="EMBL" id="JACLAH010000003">
    <property type="protein sequence ID" value="MBC2647150.1"/>
    <property type="molecule type" value="Genomic_DNA"/>
</dbReference>
<comment type="caution">
    <text evidence="2">The sequence shown here is derived from an EMBL/GenBank/DDBJ whole genome shotgun (WGS) entry which is preliminary data.</text>
</comment>
<proteinExistence type="predicted"/>
<reference evidence="2" key="2">
    <citation type="submission" date="2020-09" db="EMBL/GenBank/DDBJ databases">
        <title>Characterization of IncC plasmids in Enterobacterales of food-producing animals originating from China.</title>
        <authorList>
            <person name="Zhang Y."/>
            <person name="Lei C.-W."/>
        </authorList>
    </citation>
    <scope>NUCLEOTIDE SEQUENCE</scope>
    <source>
        <strain evidence="2">CC1</strain>
    </source>
</reference>
<evidence type="ECO:0000313" key="3">
    <source>
        <dbReference type="Proteomes" id="UP000586346"/>
    </source>
</evidence>